<evidence type="ECO:0000313" key="2">
    <source>
        <dbReference type="EMBL" id="OCB87194.1"/>
    </source>
</evidence>
<organism evidence="2 3">
    <name type="scientific">Sanghuangporus baumii</name>
    <name type="common">Phellinus baumii</name>
    <dbReference type="NCBI Taxonomy" id="108892"/>
    <lineage>
        <taxon>Eukaryota</taxon>
        <taxon>Fungi</taxon>
        <taxon>Dikarya</taxon>
        <taxon>Basidiomycota</taxon>
        <taxon>Agaricomycotina</taxon>
        <taxon>Agaricomycetes</taxon>
        <taxon>Hymenochaetales</taxon>
        <taxon>Hymenochaetaceae</taxon>
        <taxon>Sanghuangporus</taxon>
    </lineage>
</organism>
<sequence length="372" mass="42257">MHYDNRMIRIPRHGIYKLPDELLLIIMQYGVSKYGDMVRLASVCPRFKSIVCSPTVWSKCSLTVDSGTDIIEAIIRESRGALLRASIVFRIQDMFHGRGGEYPSSAYHVLQHSSLFKDVHIDLYHMFSISWKNVFIKHPMPRLLRLETSFVPRPMPFNMVTQCILKLIDGYETQSELLDFLASVPSLRSLKITIMEMEAKEIKNRSNKTVALRNLREMELGVDQEHISDAAGLLGSLVLDMLSSLSISIFREDRSAPETSEIARAVSKFRSLQTLQLEMGHPPKNNQLPDVFPSSITSPSSNPKTDALGSRMQTRRVVWRYHRGNRDSSDSLDVSIIDSNRLSSDTVANIVISSLHICDKARIHFFQSMSQD</sequence>
<dbReference type="InterPro" id="IPR001810">
    <property type="entry name" value="F-box_dom"/>
</dbReference>
<accession>A0A9Q5HWL2</accession>
<evidence type="ECO:0000259" key="1">
    <source>
        <dbReference type="Pfam" id="PF12937"/>
    </source>
</evidence>
<dbReference type="EMBL" id="LNZH02000194">
    <property type="protein sequence ID" value="OCB87194.1"/>
    <property type="molecule type" value="Genomic_DNA"/>
</dbReference>
<dbReference type="InterPro" id="IPR036047">
    <property type="entry name" value="F-box-like_dom_sf"/>
</dbReference>
<keyword evidence="3" id="KW-1185">Reference proteome</keyword>
<dbReference type="AlphaFoldDB" id="A0A9Q5HWL2"/>
<proteinExistence type="predicted"/>
<dbReference type="Proteomes" id="UP000757232">
    <property type="component" value="Unassembled WGS sequence"/>
</dbReference>
<evidence type="ECO:0000313" key="3">
    <source>
        <dbReference type="Proteomes" id="UP000757232"/>
    </source>
</evidence>
<name>A0A9Q5HWL2_SANBA</name>
<dbReference type="Pfam" id="PF12937">
    <property type="entry name" value="F-box-like"/>
    <property type="match status" value="1"/>
</dbReference>
<gene>
    <name evidence="2" type="ORF">A7U60_g5710</name>
</gene>
<dbReference type="SUPFAM" id="SSF81383">
    <property type="entry name" value="F-box domain"/>
    <property type="match status" value="1"/>
</dbReference>
<reference evidence="2" key="1">
    <citation type="submission" date="2016-06" db="EMBL/GenBank/DDBJ databases">
        <title>Draft Genome sequence of the fungus Inonotus baumii.</title>
        <authorList>
            <person name="Zhu H."/>
            <person name="Lin W."/>
        </authorList>
    </citation>
    <scope>NUCLEOTIDE SEQUENCE</scope>
    <source>
        <strain evidence="2">821</strain>
    </source>
</reference>
<protein>
    <recommendedName>
        <fullName evidence="1">F-box domain-containing protein</fullName>
    </recommendedName>
</protein>
<dbReference type="Gene3D" id="1.20.1280.50">
    <property type="match status" value="1"/>
</dbReference>
<feature type="domain" description="F-box" evidence="1">
    <location>
        <begin position="16"/>
        <end position="61"/>
    </location>
</feature>
<comment type="caution">
    <text evidence="2">The sequence shown here is derived from an EMBL/GenBank/DDBJ whole genome shotgun (WGS) entry which is preliminary data.</text>
</comment>